<dbReference type="EMBL" id="KI679462">
    <property type="protein sequence ID" value="ETL94068.1"/>
    <property type="molecule type" value="Genomic_DNA"/>
</dbReference>
<evidence type="ECO:0000313" key="1">
    <source>
        <dbReference type="EMBL" id="ETL94068.1"/>
    </source>
</evidence>
<organism evidence="1">
    <name type="scientific">Phytophthora nicotianae</name>
    <name type="common">Potato buckeye rot agent</name>
    <name type="synonym">Phytophthora parasitica</name>
    <dbReference type="NCBI Taxonomy" id="4792"/>
    <lineage>
        <taxon>Eukaryota</taxon>
        <taxon>Sar</taxon>
        <taxon>Stramenopiles</taxon>
        <taxon>Oomycota</taxon>
        <taxon>Peronosporomycetes</taxon>
        <taxon>Peronosporales</taxon>
        <taxon>Peronosporaceae</taxon>
        <taxon>Phytophthora</taxon>
    </lineage>
</organism>
<proteinExistence type="predicted"/>
<dbReference type="Proteomes" id="UP000054423">
    <property type="component" value="Unassembled WGS sequence"/>
</dbReference>
<sequence>MLRLRFRLDSGFTIYWIPADIVQRSSMFSQKIISDMCSLAMAASQDATSEVLS</sequence>
<name>W2L9C7_PHYNI</name>
<accession>W2L9C7</accession>
<protein>
    <submittedName>
        <fullName evidence="1">Uncharacterized protein</fullName>
    </submittedName>
</protein>
<dbReference type="AlphaFoldDB" id="W2L9C7"/>
<gene>
    <name evidence="1" type="ORF">L917_07880</name>
</gene>
<reference evidence="1" key="1">
    <citation type="submission" date="2013-11" db="EMBL/GenBank/DDBJ databases">
        <title>The Genome Sequence of Phytophthora parasitica CHvinca01.</title>
        <authorList>
            <consortium name="The Broad Institute Genomics Platform"/>
            <person name="Russ C."/>
            <person name="Tyler B."/>
            <person name="Panabieres F."/>
            <person name="Shan W."/>
            <person name="Tripathy S."/>
            <person name="Grunwald N."/>
            <person name="Machado M."/>
            <person name="Johnson C.S."/>
            <person name="Arredondo F."/>
            <person name="Hong C."/>
            <person name="Coffey M."/>
            <person name="Young S.K."/>
            <person name="Zeng Q."/>
            <person name="Gargeya S."/>
            <person name="Fitzgerald M."/>
            <person name="Abouelleil A."/>
            <person name="Alvarado L."/>
            <person name="Chapman S.B."/>
            <person name="Gainer-Dewar J."/>
            <person name="Goldberg J."/>
            <person name="Griggs A."/>
            <person name="Gujja S."/>
            <person name="Hansen M."/>
            <person name="Howarth C."/>
            <person name="Imamovic A."/>
            <person name="Ireland A."/>
            <person name="Larimer J."/>
            <person name="McCowan C."/>
            <person name="Murphy C."/>
            <person name="Pearson M."/>
            <person name="Poon T.W."/>
            <person name="Priest M."/>
            <person name="Roberts A."/>
            <person name="Saif S."/>
            <person name="Shea T."/>
            <person name="Sykes S."/>
            <person name="Wortman J."/>
            <person name="Nusbaum C."/>
            <person name="Birren B."/>
        </authorList>
    </citation>
    <scope>NUCLEOTIDE SEQUENCE [LARGE SCALE GENOMIC DNA]</scope>
    <source>
        <strain evidence="1">CHvinca01</strain>
    </source>
</reference>